<dbReference type="EMBL" id="BAABIE010000002">
    <property type="protein sequence ID" value="GAA4741229.1"/>
    <property type="molecule type" value="Genomic_DNA"/>
</dbReference>
<accession>A0ABP8YYI3</accession>
<reference evidence="3" key="1">
    <citation type="journal article" date="2019" name="Int. J. Syst. Evol. Microbiol.">
        <title>The Global Catalogue of Microorganisms (GCM) 10K type strain sequencing project: providing services to taxonomists for standard genome sequencing and annotation.</title>
        <authorList>
            <consortium name="The Broad Institute Genomics Platform"/>
            <consortium name="The Broad Institute Genome Sequencing Center for Infectious Disease"/>
            <person name="Wu L."/>
            <person name="Ma J."/>
        </authorList>
    </citation>
    <scope>NUCLEOTIDE SEQUENCE [LARGE SCALE GENOMIC DNA]</scope>
    <source>
        <strain evidence="3">JCM 18077</strain>
    </source>
</reference>
<sequence length="275" mass="29779">MRAAVKVDVVVIGAGQAGLSAGFHLARRGFVPVGTGTGEPTFVILDAGSGPGGAWRHRWESLRMSTVNGIFDLPDFPKPPIDPCESSRDAVPRYFADFEAHSELPIRRPVTVTAVRRVDDDHDGDLRVETSAGTWTARAIINATGTFNNPVLPEYPGHDRFLGRQLHSRDYVDADAFTGQQVGVVGGGISALQQLAEISRVATVHWYTRREPVFLDGDFRPEVEGRETIAKVTADVVAGRPVSSVVSYTGLLWTPYAIDAAGRGALDRRPMFTAL</sequence>
<dbReference type="InterPro" id="IPR050982">
    <property type="entry name" value="Auxin_biosynth/cation_transpt"/>
</dbReference>
<protein>
    <recommendedName>
        <fullName evidence="4">NAD(P)/FAD-dependent oxidoreductase</fullName>
    </recommendedName>
</protein>
<comment type="caution">
    <text evidence="2">The sequence shown here is derived from an EMBL/GenBank/DDBJ whole genome shotgun (WGS) entry which is preliminary data.</text>
</comment>
<keyword evidence="1" id="KW-0560">Oxidoreductase</keyword>
<dbReference type="PANTHER" id="PTHR43539">
    <property type="entry name" value="FLAVIN-BINDING MONOOXYGENASE-LIKE PROTEIN (AFU_ORTHOLOGUE AFUA_4G09220)"/>
    <property type="match status" value="1"/>
</dbReference>
<dbReference type="Pfam" id="PF13738">
    <property type="entry name" value="Pyr_redox_3"/>
    <property type="match status" value="1"/>
</dbReference>
<organism evidence="2 3">
    <name type="scientific">Gordonia alkaliphila</name>
    <dbReference type="NCBI Taxonomy" id="1053547"/>
    <lineage>
        <taxon>Bacteria</taxon>
        <taxon>Bacillati</taxon>
        <taxon>Actinomycetota</taxon>
        <taxon>Actinomycetes</taxon>
        <taxon>Mycobacteriales</taxon>
        <taxon>Gordoniaceae</taxon>
        <taxon>Gordonia</taxon>
    </lineage>
</organism>
<evidence type="ECO:0008006" key="4">
    <source>
        <dbReference type="Google" id="ProtNLM"/>
    </source>
</evidence>
<dbReference type="PRINTS" id="PR00469">
    <property type="entry name" value="PNDRDTASEII"/>
</dbReference>
<evidence type="ECO:0000256" key="1">
    <source>
        <dbReference type="ARBA" id="ARBA00023002"/>
    </source>
</evidence>
<keyword evidence="3" id="KW-1185">Reference proteome</keyword>
<proteinExistence type="predicted"/>
<name>A0ABP8YYI3_9ACTN</name>
<gene>
    <name evidence="2" type="ORF">GCM10023217_06880</name>
</gene>
<dbReference type="PRINTS" id="PR00368">
    <property type="entry name" value="FADPNR"/>
</dbReference>
<evidence type="ECO:0000313" key="3">
    <source>
        <dbReference type="Proteomes" id="UP001500822"/>
    </source>
</evidence>
<dbReference type="Proteomes" id="UP001500822">
    <property type="component" value="Unassembled WGS sequence"/>
</dbReference>
<dbReference type="InterPro" id="IPR036188">
    <property type="entry name" value="FAD/NAD-bd_sf"/>
</dbReference>
<dbReference type="SUPFAM" id="SSF51905">
    <property type="entry name" value="FAD/NAD(P)-binding domain"/>
    <property type="match status" value="1"/>
</dbReference>
<dbReference type="PANTHER" id="PTHR43539:SF78">
    <property type="entry name" value="FLAVIN-CONTAINING MONOOXYGENASE"/>
    <property type="match status" value="1"/>
</dbReference>
<dbReference type="Gene3D" id="3.50.50.60">
    <property type="entry name" value="FAD/NAD(P)-binding domain"/>
    <property type="match status" value="1"/>
</dbReference>
<evidence type="ECO:0000313" key="2">
    <source>
        <dbReference type="EMBL" id="GAA4741229.1"/>
    </source>
</evidence>